<feature type="region of interest" description="Disordered" evidence="1">
    <location>
        <begin position="87"/>
        <end position="129"/>
    </location>
</feature>
<sequence>MEEQSLVTLLLGGGGLGAVWALARWYLKERLQRELDRQTWQQEVQKRRDELRMAKLDYEQTAMREVFARFGELSDRMSELILELALPQDAGGEPRPSERATHAASSKQAAATPQPYAQPAAGRASRRQP</sequence>
<keyword evidence="2" id="KW-0812">Transmembrane</keyword>
<dbReference type="EMBL" id="CP001804">
    <property type="protein sequence ID" value="ACY14179.1"/>
    <property type="molecule type" value="Genomic_DNA"/>
</dbReference>
<gene>
    <name evidence="3" type="ordered locus">Hoch_1629</name>
</gene>
<dbReference type="Proteomes" id="UP000001880">
    <property type="component" value="Chromosome"/>
</dbReference>
<name>D0LWT2_HALO1</name>
<evidence type="ECO:0000313" key="3">
    <source>
        <dbReference type="EMBL" id="ACY14179.1"/>
    </source>
</evidence>
<protein>
    <submittedName>
        <fullName evidence="3">Uncharacterized protein</fullName>
    </submittedName>
</protein>
<dbReference type="HOGENOM" id="CLU_1945772_0_0_7"/>
<proteinExistence type="predicted"/>
<dbReference type="RefSeq" id="WP_012826787.1">
    <property type="nucleotide sequence ID" value="NC_013440.1"/>
</dbReference>
<feature type="transmembrane region" description="Helical" evidence="2">
    <location>
        <begin position="6"/>
        <end position="27"/>
    </location>
</feature>
<dbReference type="AlphaFoldDB" id="D0LWT2"/>
<keyword evidence="2" id="KW-1133">Transmembrane helix</keyword>
<accession>D0LWT2</accession>
<organism evidence="3 4">
    <name type="scientific">Haliangium ochraceum (strain DSM 14365 / JCM 11303 / SMP-2)</name>
    <dbReference type="NCBI Taxonomy" id="502025"/>
    <lineage>
        <taxon>Bacteria</taxon>
        <taxon>Pseudomonadati</taxon>
        <taxon>Myxococcota</taxon>
        <taxon>Polyangia</taxon>
        <taxon>Haliangiales</taxon>
        <taxon>Kofleriaceae</taxon>
        <taxon>Haliangium</taxon>
    </lineage>
</organism>
<dbReference type="STRING" id="502025.Hoch_1629"/>
<dbReference type="KEGG" id="hoh:Hoch_1629"/>
<evidence type="ECO:0000256" key="1">
    <source>
        <dbReference type="SAM" id="MobiDB-lite"/>
    </source>
</evidence>
<reference evidence="3 4" key="1">
    <citation type="journal article" date="2010" name="Stand. Genomic Sci.">
        <title>Complete genome sequence of Haliangium ochraceum type strain (SMP-2).</title>
        <authorList>
            <consortium name="US DOE Joint Genome Institute (JGI-PGF)"/>
            <person name="Ivanova N."/>
            <person name="Daum C."/>
            <person name="Lang E."/>
            <person name="Abt B."/>
            <person name="Kopitz M."/>
            <person name="Saunders E."/>
            <person name="Lapidus A."/>
            <person name="Lucas S."/>
            <person name="Glavina Del Rio T."/>
            <person name="Nolan M."/>
            <person name="Tice H."/>
            <person name="Copeland A."/>
            <person name="Cheng J.F."/>
            <person name="Chen F."/>
            <person name="Bruce D."/>
            <person name="Goodwin L."/>
            <person name="Pitluck S."/>
            <person name="Mavromatis K."/>
            <person name="Pati A."/>
            <person name="Mikhailova N."/>
            <person name="Chen A."/>
            <person name="Palaniappan K."/>
            <person name="Land M."/>
            <person name="Hauser L."/>
            <person name="Chang Y.J."/>
            <person name="Jeffries C.D."/>
            <person name="Detter J.C."/>
            <person name="Brettin T."/>
            <person name="Rohde M."/>
            <person name="Goker M."/>
            <person name="Bristow J."/>
            <person name="Markowitz V."/>
            <person name="Eisen J.A."/>
            <person name="Hugenholtz P."/>
            <person name="Kyrpides N.C."/>
            <person name="Klenk H.P."/>
        </authorList>
    </citation>
    <scope>NUCLEOTIDE SEQUENCE [LARGE SCALE GENOMIC DNA]</scope>
    <source>
        <strain evidence="4">DSM 14365 / CIP 107738 / JCM 11303 / AJ 13395 / SMP-2</strain>
    </source>
</reference>
<evidence type="ECO:0000256" key="2">
    <source>
        <dbReference type="SAM" id="Phobius"/>
    </source>
</evidence>
<feature type="compositionally biased region" description="Low complexity" evidence="1">
    <location>
        <begin position="102"/>
        <end position="121"/>
    </location>
</feature>
<keyword evidence="4" id="KW-1185">Reference proteome</keyword>
<keyword evidence="2" id="KW-0472">Membrane</keyword>
<evidence type="ECO:0000313" key="4">
    <source>
        <dbReference type="Proteomes" id="UP000001880"/>
    </source>
</evidence>